<sequence length="185" mass="21621">MNYTKKPTVELPEDVMGYIIGFIEDYNIGRPSRLAPQNESIESKFSTLHKAAQIYRGFWFHTKRRRKQIIEQDRPNKELRARLQEWCRNKVAAEIKYGHIKHWDVSDVTEMNFLFGSMDGENGWSAGFDEDITHWDARNVKEMIGMFRKASSYTGRGVQHWNVENVTDTSFMFCDAPNFNANLSS</sequence>
<dbReference type="Proteomes" id="UP001162640">
    <property type="component" value="Unassembled WGS sequence"/>
</dbReference>
<proteinExistence type="predicted"/>
<gene>
    <name evidence="1" type="ORF">TL16_g03605</name>
</gene>
<dbReference type="Pfam" id="PF03382">
    <property type="entry name" value="DUF285"/>
    <property type="match status" value="1"/>
</dbReference>
<dbReference type="InterPro" id="IPR005046">
    <property type="entry name" value="DUF285"/>
</dbReference>
<evidence type="ECO:0000313" key="1">
    <source>
        <dbReference type="EMBL" id="GMH63002.1"/>
    </source>
</evidence>
<comment type="caution">
    <text evidence="1">The sequence shown here is derived from an EMBL/GenBank/DDBJ whole genome shotgun (WGS) entry which is preliminary data.</text>
</comment>
<dbReference type="AlphaFoldDB" id="A0A9W7E1Q0"/>
<evidence type="ECO:0000313" key="2">
    <source>
        <dbReference type="Proteomes" id="UP001162640"/>
    </source>
</evidence>
<name>A0A9W7E1Q0_9STRA</name>
<accession>A0A9W7E1Q0</accession>
<protein>
    <submittedName>
        <fullName evidence="1">Uncharacterized protein</fullName>
    </submittedName>
</protein>
<dbReference type="EMBL" id="BLQM01000096">
    <property type="protein sequence ID" value="GMH63002.1"/>
    <property type="molecule type" value="Genomic_DNA"/>
</dbReference>
<organism evidence="1 2">
    <name type="scientific">Triparma laevis f. inornata</name>
    <dbReference type="NCBI Taxonomy" id="1714386"/>
    <lineage>
        <taxon>Eukaryota</taxon>
        <taxon>Sar</taxon>
        <taxon>Stramenopiles</taxon>
        <taxon>Ochrophyta</taxon>
        <taxon>Bolidophyceae</taxon>
        <taxon>Parmales</taxon>
        <taxon>Triparmaceae</taxon>
        <taxon>Triparma</taxon>
    </lineage>
</organism>
<reference evidence="2" key="1">
    <citation type="journal article" date="2023" name="Commun. Biol.">
        <title>Genome analysis of Parmales, the sister group of diatoms, reveals the evolutionary specialization of diatoms from phago-mixotrophs to photoautotrophs.</title>
        <authorList>
            <person name="Ban H."/>
            <person name="Sato S."/>
            <person name="Yoshikawa S."/>
            <person name="Yamada K."/>
            <person name="Nakamura Y."/>
            <person name="Ichinomiya M."/>
            <person name="Sato N."/>
            <person name="Blanc-Mathieu R."/>
            <person name="Endo H."/>
            <person name="Kuwata A."/>
            <person name="Ogata H."/>
        </authorList>
    </citation>
    <scope>NUCLEOTIDE SEQUENCE [LARGE SCALE GENOMIC DNA]</scope>
</reference>